<dbReference type="InterPro" id="IPR000055">
    <property type="entry name" value="Restrct_endonuc_typeI_TRD"/>
</dbReference>
<evidence type="ECO:0000256" key="1">
    <source>
        <dbReference type="ARBA" id="ARBA00010923"/>
    </source>
</evidence>
<evidence type="ECO:0000313" key="6">
    <source>
        <dbReference type="EMBL" id="NKC69356.1"/>
    </source>
</evidence>
<dbReference type="SUPFAM" id="SSF116734">
    <property type="entry name" value="DNA methylase specificity domain"/>
    <property type="match status" value="1"/>
</dbReference>
<dbReference type="Proteomes" id="UP000521358">
    <property type="component" value="Unassembled WGS sequence"/>
</dbReference>
<evidence type="ECO:0000256" key="4">
    <source>
        <dbReference type="SAM" id="Coils"/>
    </source>
</evidence>
<comment type="caution">
    <text evidence="6">The sequence shown here is derived from an EMBL/GenBank/DDBJ whole genome shotgun (WGS) entry which is preliminary data.</text>
</comment>
<dbReference type="AlphaFoldDB" id="A0A7X6I494"/>
<dbReference type="Pfam" id="PF01420">
    <property type="entry name" value="Methylase_S"/>
    <property type="match status" value="1"/>
</dbReference>
<dbReference type="GO" id="GO:0009307">
    <property type="term" value="P:DNA restriction-modification system"/>
    <property type="evidence" value="ECO:0007669"/>
    <property type="project" value="UniProtKB-KW"/>
</dbReference>
<dbReference type="CDD" id="cd17246">
    <property type="entry name" value="RMtype1_S_SonII-TRD2-CR2_like"/>
    <property type="match status" value="1"/>
</dbReference>
<gene>
    <name evidence="6" type="ORF">HED35_14885</name>
</gene>
<keyword evidence="3" id="KW-0238">DNA-binding</keyword>
<evidence type="ECO:0000256" key="3">
    <source>
        <dbReference type="ARBA" id="ARBA00023125"/>
    </source>
</evidence>
<keyword evidence="6" id="KW-0255">Endonuclease</keyword>
<dbReference type="InterPro" id="IPR052021">
    <property type="entry name" value="Type-I_RS_S_subunit"/>
</dbReference>
<sequence>MGVTNKIGSGKTPKGGNEVYLSKGIPLLRSQNIYSDKVNLEDIVFISEEINNIMKNSTVKKNDILLNITGASIGRSAVYSYSEEANVNQHVCIIRPKNNISSNFIQLNLTSRNGQNQIDMNQAGGGREGLNFQQISKFKFKYPEIKEQTKIGNFFKQLDESITLQEQQLEKLKEMKKGYLQQMFI</sequence>
<evidence type="ECO:0000259" key="5">
    <source>
        <dbReference type="Pfam" id="PF01420"/>
    </source>
</evidence>
<feature type="coiled-coil region" evidence="4">
    <location>
        <begin position="155"/>
        <end position="182"/>
    </location>
</feature>
<comment type="similarity">
    <text evidence="1">Belongs to the type-I restriction system S methylase family.</text>
</comment>
<dbReference type="EMBL" id="JAAVMB010000034">
    <property type="protein sequence ID" value="NKC69356.1"/>
    <property type="molecule type" value="Genomic_DNA"/>
</dbReference>
<dbReference type="PANTHER" id="PTHR30408:SF12">
    <property type="entry name" value="TYPE I RESTRICTION ENZYME MJAVIII SPECIFICITY SUBUNIT"/>
    <property type="match status" value="1"/>
</dbReference>
<reference evidence="6 7" key="1">
    <citation type="submission" date="2020-03" db="EMBL/GenBank/DDBJ databases">
        <title>Bacterial samples isolated from urine from healthy bovine heifers (Gyr breed).</title>
        <authorList>
            <person name="Giannattasio-Ferraz S."/>
            <person name="Maskeri L."/>
            <person name="Penido A."/>
            <person name="Barbosa-Stancioli E.F."/>
            <person name="Putonti C."/>
        </authorList>
    </citation>
    <scope>NUCLEOTIDE SEQUENCE [LARGE SCALE GENOMIC DNA]</scope>
    <source>
        <strain evidence="6 7">UFMG-H7</strain>
    </source>
</reference>
<dbReference type="PANTHER" id="PTHR30408">
    <property type="entry name" value="TYPE-1 RESTRICTION ENZYME ECOKI SPECIFICITY PROTEIN"/>
    <property type="match status" value="1"/>
</dbReference>
<dbReference type="Gene3D" id="3.90.220.20">
    <property type="entry name" value="DNA methylase specificity domains"/>
    <property type="match status" value="1"/>
</dbReference>
<dbReference type="Gene3D" id="1.10.287.1120">
    <property type="entry name" value="Bipartite methylase S protein"/>
    <property type="match status" value="1"/>
</dbReference>
<proteinExistence type="inferred from homology"/>
<keyword evidence="6" id="KW-0378">Hydrolase</keyword>
<dbReference type="GO" id="GO:0004519">
    <property type="term" value="F:endonuclease activity"/>
    <property type="evidence" value="ECO:0007669"/>
    <property type="project" value="UniProtKB-KW"/>
</dbReference>
<evidence type="ECO:0000313" key="7">
    <source>
        <dbReference type="Proteomes" id="UP000521358"/>
    </source>
</evidence>
<keyword evidence="2" id="KW-0680">Restriction system</keyword>
<name>A0A7X6I494_9ENTE</name>
<dbReference type="GO" id="GO:0003677">
    <property type="term" value="F:DNA binding"/>
    <property type="evidence" value="ECO:0007669"/>
    <property type="project" value="UniProtKB-KW"/>
</dbReference>
<feature type="domain" description="Type I restriction modification DNA specificity" evidence="5">
    <location>
        <begin position="7"/>
        <end position="173"/>
    </location>
</feature>
<accession>A0A7X6I494</accession>
<evidence type="ECO:0000256" key="2">
    <source>
        <dbReference type="ARBA" id="ARBA00022747"/>
    </source>
</evidence>
<protein>
    <submittedName>
        <fullName evidence="6">Restriction endonuclease subunit S</fullName>
    </submittedName>
</protein>
<keyword evidence="4" id="KW-0175">Coiled coil</keyword>
<keyword evidence="6" id="KW-0540">Nuclease</keyword>
<dbReference type="InterPro" id="IPR044946">
    <property type="entry name" value="Restrct_endonuc_typeI_TRD_sf"/>
</dbReference>
<organism evidence="6 7">
    <name type="scientific">Vagococcus fluvialis</name>
    <dbReference type="NCBI Taxonomy" id="2738"/>
    <lineage>
        <taxon>Bacteria</taxon>
        <taxon>Bacillati</taxon>
        <taxon>Bacillota</taxon>
        <taxon>Bacilli</taxon>
        <taxon>Lactobacillales</taxon>
        <taxon>Enterococcaceae</taxon>
        <taxon>Vagococcus</taxon>
    </lineage>
</organism>